<keyword evidence="7" id="KW-1185">Reference proteome</keyword>
<feature type="domain" description="HTH araC/xylS-type" evidence="5">
    <location>
        <begin position="168"/>
        <end position="265"/>
    </location>
</feature>
<gene>
    <name evidence="6" type="ORF">EAY64_06935</name>
</gene>
<dbReference type="RefSeq" id="WP_103524050.1">
    <property type="nucleotide sequence ID" value="NZ_JAIZDC010000006.1"/>
</dbReference>
<organism evidence="6 7">
    <name type="scientific">Aquitalea palustris</name>
    <dbReference type="NCBI Taxonomy" id="2480983"/>
    <lineage>
        <taxon>Bacteria</taxon>
        <taxon>Pseudomonadati</taxon>
        <taxon>Pseudomonadota</taxon>
        <taxon>Betaproteobacteria</taxon>
        <taxon>Neisseriales</taxon>
        <taxon>Chromobacteriaceae</taxon>
        <taxon>Aquitalea</taxon>
    </lineage>
</organism>
<dbReference type="Gene3D" id="1.10.10.60">
    <property type="entry name" value="Homeodomain-like"/>
    <property type="match status" value="1"/>
</dbReference>
<dbReference type="PANTHER" id="PTHR46796">
    <property type="entry name" value="HTH-TYPE TRANSCRIPTIONAL ACTIVATOR RHAS-RELATED"/>
    <property type="match status" value="1"/>
</dbReference>
<evidence type="ECO:0000256" key="3">
    <source>
        <dbReference type="ARBA" id="ARBA00023159"/>
    </source>
</evidence>
<dbReference type="PANTHER" id="PTHR46796:SF2">
    <property type="entry name" value="TRANSCRIPTIONAL REGULATORY PROTEIN"/>
    <property type="match status" value="1"/>
</dbReference>
<keyword evidence="2" id="KW-0238">DNA-binding</keyword>
<dbReference type="InterPro" id="IPR009057">
    <property type="entry name" value="Homeodomain-like_sf"/>
</dbReference>
<name>A0A454JK75_9NEIS</name>
<protein>
    <submittedName>
        <fullName evidence="6">AraC family transcriptional regulator</fullName>
    </submittedName>
</protein>
<dbReference type="OrthoDB" id="9809338at2"/>
<dbReference type="EMBL" id="RFAR01000023">
    <property type="protein sequence ID" value="RMC99658.1"/>
    <property type="molecule type" value="Genomic_DNA"/>
</dbReference>
<dbReference type="SUPFAM" id="SSF46689">
    <property type="entry name" value="Homeodomain-like"/>
    <property type="match status" value="2"/>
</dbReference>
<evidence type="ECO:0000256" key="1">
    <source>
        <dbReference type="ARBA" id="ARBA00023015"/>
    </source>
</evidence>
<evidence type="ECO:0000256" key="4">
    <source>
        <dbReference type="ARBA" id="ARBA00023163"/>
    </source>
</evidence>
<keyword evidence="3" id="KW-0010">Activator</keyword>
<dbReference type="InterPro" id="IPR003313">
    <property type="entry name" value="AraC-bd"/>
</dbReference>
<dbReference type="InterPro" id="IPR018060">
    <property type="entry name" value="HTH_AraC"/>
</dbReference>
<sequence length="267" mass="29256">MAERIAYHRSALHGIHTMQADSCRAFARHCHEEYGIGLIVRGAQRSFSGRGMVDAGPGDIIMVNPGEVHDGQPLQEDGRAWRMLYIQPALWQQLAEELAEQEGSPQPLLLPQLSDAGLRQQFVQVFALLRGEAVAGLPAEQAMLQLLARLLPAHGYRQAASACSATIARVRALLDDAPTQPHSLSALAELAGISRFRLLRSFSQQLGCSPHDYLQQRRLNLARGLMAQGRPLADVAAAVGFADQSHMNRVFLQRLGITPGRYVRALC</sequence>
<dbReference type="PROSITE" id="PS00041">
    <property type="entry name" value="HTH_ARAC_FAMILY_1"/>
    <property type="match status" value="1"/>
</dbReference>
<dbReference type="Pfam" id="PF02311">
    <property type="entry name" value="AraC_binding"/>
    <property type="match status" value="1"/>
</dbReference>
<dbReference type="Pfam" id="PF12833">
    <property type="entry name" value="HTH_18"/>
    <property type="match status" value="1"/>
</dbReference>
<comment type="caution">
    <text evidence="6">The sequence shown here is derived from an EMBL/GenBank/DDBJ whole genome shotgun (WGS) entry which is preliminary data.</text>
</comment>
<dbReference type="Gene3D" id="2.60.120.10">
    <property type="entry name" value="Jelly Rolls"/>
    <property type="match status" value="1"/>
</dbReference>
<dbReference type="AlphaFoldDB" id="A0A454JK75"/>
<dbReference type="InterPro" id="IPR037923">
    <property type="entry name" value="HTH-like"/>
</dbReference>
<evidence type="ECO:0000313" key="7">
    <source>
        <dbReference type="Proteomes" id="UP000274139"/>
    </source>
</evidence>
<proteinExistence type="predicted"/>
<evidence type="ECO:0000313" key="6">
    <source>
        <dbReference type="EMBL" id="RMC99658.1"/>
    </source>
</evidence>
<keyword evidence="1" id="KW-0805">Transcription regulation</keyword>
<dbReference type="PROSITE" id="PS01124">
    <property type="entry name" value="HTH_ARAC_FAMILY_2"/>
    <property type="match status" value="1"/>
</dbReference>
<dbReference type="InterPro" id="IPR018062">
    <property type="entry name" value="HTH_AraC-typ_CS"/>
</dbReference>
<accession>A0A454JK75</accession>
<evidence type="ECO:0000259" key="5">
    <source>
        <dbReference type="PROSITE" id="PS01124"/>
    </source>
</evidence>
<dbReference type="SMART" id="SM00342">
    <property type="entry name" value="HTH_ARAC"/>
    <property type="match status" value="1"/>
</dbReference>
<dbReference type="Proteomes" id="UP000274139">
    <property type="component" value="Unassembled WGS sequence"/>
</dbReference>
<dbReference type="InterPro" id="IPR014710">
    <property type="entry name" value="RmlC-like_jellyroll"/>
</dbReference>
<dbReference type="GO" id="GO:0043565">
    <property type="term" value="F:sequence-specific DNA binding"/>
    <property type="evidence" value="ECO:0007669"/>
    <property type="project" value="InterPro"/>
</dbReference>
<reference evidence="6 7" key="1">
    <citation type="submission" date="2018-10" db="EMBL/GenBank/DDBJ databases">
        <title>Draft genome sequence of Aquitalea MWU14-2217 isolated from a wild cranberry bog in Provincetown, Massachusetts.</title>
        <authorList>
            <person name="Ebadzadsahrai G."/>
            <person name="Soby S."/>
        </authorList>
    </citation>
    <scope>NUCLEOTIDE SEQUENCE [LARGE SCALE GENOMIC DNA]</scope>
    <source>
        <strain evidence="6 7">MWU14-2217</strain>
    </source>
</reference>
<dbReference type="InterPro" id="IPR050204">
    <property type="entry name" value="AraC_XylS_family_regulators"/>
</dbReference>
<evidence type="ECO:0000256" key="2">
    <source>
        <dbReference type="ARBA" id="ARBA00023125"/>
    </source>
</evidence>
<keyword evidence="4" id="KW-0804">Transcription</keyword>
<dbReference type="SUPFAM" id="SSF51215">
    <property type="entry name" value="Regulatory protein AraC"/>
    <property type="match status" value="1"/>
</dbReference>
<dbReference type="GO" id="GO:0003700">
    <property type="term" value="F:DNA-binding transcription factor activity"/>
    <property type="evidence" value="ECO:0007669"/>
    <property type="project" value="InterPro"/>
</dbReference>